<sequence length="170" mass="18754">MRKILLICTMAILVFACKSAPVVAASPEPVSNAPMTKLDKTSQVGMKGNWQITNVTYPGSDYIKVNSFNLADSKCFVGSTWKFISNNNKGTMTLNSSSCTAFTSEITWYVNKEGQFVLKILDEGLKSKKVKTGFVLGVKNQSENEFQLIDKINVGGKDTDVVYQFQRATN</sequence>
<evidence type="ECO:0000313" key="4">
    <source>
        <dbReference type="Proteomes" id="UP000245618"/>
    </source>
</evidence>
<evidence type="ECO:0000313" key="3">
    <source>
        <dbReference type="EMBL" id="PWA06070.1"/>
    </source>
</evidence>
<feature type="signal peptide" evidence="1">
    <location>
        <begin position="1"/>
        <end position="24"/>
    </location>
</feature>
<dbReference type="EMBL" id="QCZH01000028">
    <property type="protein sequence ID" value="PWA06070.1"/>
    <property type="molecule type" value="Genomic_DNA"/>
</dbReference>
<proteinExistence type="predicted"/>
<protein>
    <recommendedName>
        <fullName evidence="2">Lipocalin-like domain-containing protein</fullName>
    </recommendedName>
</protein>
<comment type="caution">
    <text evidence="3">The sequence shown here is derived from an EMBL/GenBank/DDBJ whole genome shotgun (WGS) entry which is preliminary data.</text>
</comment>
<dbReference type="PROSITE" id="PS51257">
    <property type="entry name" value="PROKAR_LIPOPROTEIN"/>
    <property type="match status" value="1"/>
</dbReference>
<keyword evidence="1" id="KW-0732">Signal</keyword>
<dbReference type="RefSeq" id="WP_116764610.1">
    <property type="nucleotide sequence ID" value="NZ_QCZH01000028.1"/>
</dbReference>
<dbReference type="OrthoDB" id="1121756at2"/>
<evidence type="ECO:0000259" key="2">
    <source>
        <dbReference type="Pfam" id="PF13648"/>
    </source>
</evidence>
<evidence type="ECO:0000256" key="1">
    <source>
        <dbReference type="SAM" id="SignalP"/>
    </source>
</evidence>
<dbReference type="Proteomes" id="UP000245618">
    <property type="component" value="Unassembled WGS sequence"/>
</dbReference>
<reference evidence="3 4" key="1">
    <citation type="submission" date="2018-04" db="EMBL/GenBank/DDBJ databases">
        <title>Flavobacterium sp. nov., isolated from glacier ice.</title>
        <authorList>
            <person name="Liu Q."/>
            <person name="Xin Y.-H."/>
        </authorList>
    </citation>
    <scope>NUCLEOTIDE SEQUENCE [LARGE SCALE GENOMIC DNA]</scope>
    <source>
        <strain evidence="3 4">LB2P30</strain>
    </source>
</reference>
<dbReference type="AlphaFoldDB" id="A0A2U1JLP0"/>
<name>A0A2U1JLP0_9FLAO</name>
<feature type="domain" description="Lipocalin-like" evidence="2">
    <location>
        <begin position="46"/>
        <end position="120"/>
    </location>
</feature>
<dbReference type="Pfam" id="PF13648">
    <property type="entry name" value="Lipocalin_4"/>
    <property type="match status" value="1"/>
</dbReference>
<accession>A0A2U1JLP0</accession>
<keyword evidence="4" id="KW-1185">Reference proteome</keyword>
<organism evidence="3 4">
    <name type="scientific">Flavobacterium laiguense</name>
    <dbReference type="NCBI Taxonomy" id="2169409"/>
    <lineage>
        <taxon>Bacteria</taxon>
        <taxon>Pseudomonadati</taxon>
        <taxon>Bacteroidota</taxon>
        <taxon>Flavobacteriia</taxon>
        <taxon>Flavobacteriales</taxon>
        <taxon>Flavobacteriaceae</taxon>
        <taxon>Flavobacterium</taxon>
    </lineage>
</organism>
<dbReference type="InterPro" id="IPR024311">
    <property type="entry name" value="Lipocalin-like"/>
</dbReference>
<gene>
    <name evidence="3" type="ORF">DB891_16115</name>
</gene>
<feature type="chain" id="PRO_5015552275" description="Lipocalin-like domain-containing protein" evidence="1">
    <location>
        <begin position="25"/>
        <end position="170"/>
    </location>
</feature>